<reference evidence="8 9" key="1">
    <citation type="submission" date="2011-08" db="EMBL/GenBank/DDBJ databases">
        <title>The Genome Sequence of Alistipes indistinctus YIT 12060.</title>
        <authorList>
            <consortium name="The Broad Institute Genome Sequencing Platform"/>
            <person name="Earl A."/>
            <person name="Ward D."/>
            <person name="Feldgarden M."/>
            <person name="Gevers D."/>
            <person name="Morotomi M."/>
            <person name="Young S.K."/>
            <person name="Zeng Q."/>
            <person name="Gargeya S."/>
            <person name="Fitzgerald M."/>
            <person name="Haas B."/>
            <person name="Abouelleil A."/>
            <person name="Alvarado L."/>
            <person name="Arachchi H.M."/>
            <person name="Berlin A."/>
            <person name="Brown A."/>
            <person name="Chapman S.B."/>
            <person name="Chen Z."/>
            <person name="Dunbar C."/>
            <person name="Freedman E."/>
            <person name="Gearin G."/>
            <person name="Gellesch M."/>
            <person name="Goldberg J."/>
            <person name="Griggs A."/>
            <person name="Gujja S."/>
            <person name="Heiman D."/>
            <person name="Howarth C."/>
            <person name="Larson L."/>
            <person name="Lui A."/>
            <person name="MacDonald P.J.P."/>
            <person name="Montmayeur A."/>
            <person name="Murphy C."/>
            <person name="Neiman D."/>
            <person name="Pearson M."/>
            <person name="Priest M."/>
            <person name="Roberts A."/>
            <person name="Saif S."/>
            <person name="Shea T."/>
            <person name="Shenoy N."/>
            <person name="Sisk P."/>
            <person name="Stolte C."/>
            <person name="Sykes S."/>
            <person name="Wortman J."/>
            <person name="Nusbaum C."/>
            <person name="Birren B."/>
        </authorList>
    </citation>
    <scope>NUCLEOTIDE SEQUENCE [LARGE SCALE GENOMIC DNA]</scope>
    <source>
        <strain evidence="8 9">YIT 12060</strain>
    </source>
</reference>
<dbReference type="RefSeq" id="WP_009132951.1">
    <property type="nucleotide sequence ID" value="NZ_CP102250.1"/>
</dbReference>
<dbReference type="GO" id="GO:0005886">
    <property type="term" value="C:plasma membrane"/>
    <property type="evidence" value="ECO:0007669"/>
    <property type="project" value="UniProtKB-SubCell"/>
</dbReference>
<keyword evidence="9" id="KW-1185">Reference proteome</keyword>
<comment type="subcellular location">
    <subcellularLocation>
        <location evidence="1">Cell membrane</location>
        <topology evidence="1">Multi-pass membrane protein</topology>
    </subcellularLocation>
</comment>
<feature type="transmembrane region" description="Helical" evidence="7">
    <location>
        <begin position="56"/>
        <end position="75"/>
    </location>
</feature>
<keyword evidence="2" id="KW-1003">Cell membrane</keyword>
<feature type="region of interest" description="Disordered" evidence="6">
    <location>
        <begin position="109"/>
        <end position="165"/>
    </location>
</feature>
<evidence type="ECO:0000256" key="2">
    <source>
        <dbReference type="ARBA" id="ARBA00022475"/>
    </source>
</evidence>
<evidence type="ECO:0000256" key="3">
    <source>
        <dbReference type="ARBA" id="ARBA00022692"/>
    </source>
</evidence>
<comment type="caution">
    <text evidence="8">The sequence shown here is derived from an EMBL/GenBank/DDBJ whole genome shotgun (WGS) entry which is preliminary data.</text>
</comment>
<feature type="compositionally biased region" description="Low complexity" evidence="6">
    <location>
        <begin position="145"/>
        <end position="158"/>
    </location>
</feature>
<dbReference type="AlphaFoldDB" id="G5H5D5"/>
<evidence type="ECO:0000256" key="7">
    <source>
        <dbReference type="SAM" id="Phobius"/>
    </source>
</evidence>
<name>G5H5D5_9BACT</name>
<dbReference type="GeneID" id="92816571"/>
<protein>
    <recommendedName>
        <fullName evidence="10">LrgA family protein</fullName>
    </recommendedName>
</protein>
<evidence type="ECO:0000256" key="4">
    <source>
        <dbReference type="ARBA" id="ARBA00022989"/>
    </source>
</evidence>
<dbReference type="EMBL" id="ADLD01000003">
    <property type="protein sequence ID" value="EHB93374.1"/>
    <property type="molecule type" value="Genomic_DNA"/>
</dbReference>
<dbReference type="PATRIC" id="fig|742725.3.peg.163"/>
<dbReference type="STRING" id="742725.HMPREF9450_00145"/>
<evidence type="ECO:0000313" key="9">
    <source>
        <dbReference type="Proteomes" id="UP000006008"/>
    </source>
</evidence>
<feature type="compositionally biased region" description="Low complexity" evidence="6">
    <location>
        <begin position="122"/>
        <end position="133"/>
    </location>
</feature>
<dbReference type="PANTHER" id="PTHR33931:SF2">
    <property type="entry name" value="HOLIN-LIKE PROTEIN CIDA"/>
    <property type="match status" value="1"/>
</dbReference>
<keyword evidence="3 7" id="KW-0812">Transmembrane</keyword>
<evidence type="ECO:0000256" key="6">
    <source>
        <dbReference type="SAM" id="MobiDB-lite"/>
    </source>
</evidence>
<evidence type="ECO:0008006" key="10">
    <source>
        <dbReference type="Google" id="ProtNLM"/>
    </source>
</evidence>
<dbReference type="Proteomes" id="UP000006008">
    <property type="component" value="Unassembled WGS sequence"/>
</dbReference>
<dbReference type="InterPro" id="IPR005538">
    <property type="entry name" value="LrgA/CidA"/>
</dbReference>
<evidence type="ECO:0000256" key="1">
    <source>
        <dbReference type="ARBA" id="ARBA00004651"/>
    </source>
</evidence>
<gene>
    <name evidence="8" type="ORF">HMPREF9450_00145</name>
</gene>
<dbReference type="OrthoDB" id="3176438at2"/>
<dbReference type="Pfam" id="PF03788">
    <property type="entry name" value="LrgA"/>
    <property type="match status" value="1"/>
</dbReference>
<sequence>MQGIVWILFFYLLGCVVSALTGNFIPGSVVGMLLLFGALSAGWLRPWRMKRAAGFLLDNMMLFFIPVGVGLIASYSLVSKYLAAILVASIVSTVLVIVVVGMIEQKLEGKRREDSHTPENSARPNPAASAMPAPVAPPGIESTGAEPTAARAPETATPSNPGRHE</sequence>
<evidence type="ECO:0000313" key="8">
    <source>
        <dbReference type="EMBL" id="EHB93374.1"/>
    </source>
</evidence>
<evidence type="ECO:0000256" key="5">
    <source>
        <dbReference type="ARBA" id="ARBA00023136"/>
    </source>
</evidence>
<accession>G5H5D5</accession>
<organism evidence="8 9">
    <name type="scientific">Alistipes indistinctus YIT 12060</name>
    <dbReference type="NCBI Taxonomy" id="742725"/>
    <lineage>
        <taxon>Bacteria</taxon>
        <taxon>Pseudomonadati</taxon>
        <taxon>Bacteroidota</taxon>
        <taxon>Bacteroidia</taxon>
        <taxon>Bacteroidales</taxon>
        <taxon>Rikenellaceae</taxon>
        <taxon>Alistipes</taxon>
    </lineage>
</organism>
<feature type="transmembrane region" description="Helical" evidence="7">
    <location>
        <begin position="81"/>
        <end position="103"/>
    </location>
</feature>
<proteinExistence type="predicted"/>
<keyword evidence="4 7" id="KW-1133">Transmembrane helix</keyword>
<keyword evidence="5 7" id="KW-0472">Membrane</keyword>
<dbReference type="eggNOG" id="COG1380">
    <property type="taxonomic scope" value="Bacteria"/>
</dbReference>
<feature type="transmembrane region" description="Helical" evidence="7">
    <location>
        <begin position="28"/>
        <end position="44"/>
    </location>
</feature>
<dbReference type="PANTHER" id="PTHR33931">
    <property type="entry name" value="HOLIN-LIKE PROTEIN CIDA-RELATED"/>
    <property type="match status" value="1"/>
</dbReference>
<dbReference type="HOGENOM" id="CLU_113736_4_2_10"/>